<evidence type="ECO:0000259" key="6">
    <source>
        <dbReference type="PROSITE" id="PS50234"/>
    </source>
</evidence>
<keyword evidence="4 5" id="KW-0472">Membrane</keyword>
<feature type="transmembrane region" description="Helical" evidence="5">
    <location>
        <begin position="273"/>
        <end position="291"/>
    </location>
</feature>
<dbReference type="PANTHER" id="PTHR22550">
    <property type="entry name" value="SPORE GERMINATION PROTEIN"/>
    <property type="match status" value="1"/>
</dbReference>
<dbReference type="Gene3D" id="3.40.50.410">
    <property type="entry name" value="von Willebrand factor, type A domain"/>
    <property type="match status" value="1"/>
</dbReference>
<keyword evidence="3 5" id="KW-1133">Transmembrane helix</keyword>
<evidence type="ECO:0000313" key="8">
    <source>
        <dbReference type="Proteomes" id="UP000058020"/>
    </source>
</evidence>
<dbReference type="AlphaFoldDB" id="A0A0M4PA85"/>
<dbReference type="InterPro" id="IPR024163">
    <property type="entry name" value="Aerotolerance_reg_N"/>
</dbReference>
<organism evidence="7 8">
    <name type="scientific">Candidatus Thioglobus autotrophicus</name>
    <dbReference type="NCBI Taxonomy" id="1705394"/>
    <lineage>
        <taxon>Bacteria</taxon>
        <taxon>Pseudomonadati</taxon>
        <taxon>Pseudomonadota</taxon>
        <taxon>Gammaproteobacteria</taxon>
        <taxon>Candidatus Pseudothioglobaceae</taxon>
        <taxon>Candidatus Thioglobus</taxon>
    </lineage>
</organism>
<dbReference type="KEGG" id="tho:SP60_08085"/>
<feature type="transmembrane region" description="Helical" evidence="5">
    <location>
        <begin position="6"/>
        <end position="26"/>
    </location>
</feature>
<keyword evidence="8" id="KW-1185">Reference proteome</keyword>
<dbReference type="InterPro" id="IPR050768">
    <property type="entry name" value="UPF0353/GerABKA_families"/>
</dbReference>
<dbReference type="SUPFAM" id="SSF53300">
    <property type="entry name" value="vWA-like"/>
    <property type="match status" value="1"/>
</dbReference>
<evidence type="ECO:0000256" key="2">
    <source>
        <dbReference type="ARBA" id="ARBA00022692"/>
    </source>
</evidence>
<dbReference type="SMART" id="SM00327">
    <property type="entry name" value="VWA"/>
    <property type="match status" value="1"/>
</dbReference>
<dbReference type="InterPro" id="IPR036465">
    <property type="entry name" value="vWFA_dom_sf"/>
</dbReference>
<reference evidence="7 8" key="1">
    <citation type="journal article" date="2015" name="Genome Announc.">
        <title>Genome Sequence of 'Candidatus Thioglobus autotrophica' Strain EF1, a Chemoautotroph from the SUP05 Clade of Marine Gammaproteobacteria.</title>
        <authorList>
            <person name="Shah V."/>
            <person name="Morris R.M."/>
        </authorList>
    </citation>
    <scope>NUCLEOTIDE SEQUENCE [LARGE SCALE GENOMIC DNA]</scope>
    <source>
        <strain evidence="7 8">EF1</strain>
    </source>
</reference>
<gene>
    <name evidence="7" type="ORF">SP60_08085</name>
</gene>
<evidence type="ECO:0000256" key="3">
    <source>
        <dbReference type="ARBA" id="ARBA00022989"/>
    </source>
</evidence>
<dbReference type="InterPro" id="IPR002035">
    <property type="entry name" value="VWF_A"/>
</dbReference>
<evidence type="ECO:0000313" key="7">
    <source>
        <dbReference type="EMBL" id="ALE53147.1"/>
    </source>
</evidence>
<dbReference type="Proteomes" id="UP000058020">
    <property type="component" value="Chromosome"/>
</dbReference>
<keyword evidence="2 5" id="KW-0812">Transmembrane</keyword>
<proteinExistence type="predicted"/>
<keyword evidence="1" id="KW-1003">Cell membrane</keyword>
<dbReference type="Pfam" id="PF00092">
    <property type="entry name" value="VWA"/>
    <property type="match status" value="1"/>
</dbReference>
<dbReference type="Pfam" id="PF07584">
    <property type="entry name" value="BatA"/>
    <property type="match status" value="1"/>
</dbReference>
<dbReference type="PROSITE" id="PS50234">
    <property type="entry name" value="VWFA"/>
    <property type="match status" value="1"/>
</dbReference>
<protein>
    <recommendedName>
        <fullName evidence="6">VWFA domain-containing protein</fullName>
    </recommendedName>
</protein>
<dbReference type="EMBL" id="CP010552">
    <property type="protein sequence ID" value="ALE53147.1"/>
    <property type="molecule type" value="Genomic_DNA"/>
</dbReference>
<dbReference type="STRING" id="1705394.SP60_08085"/>
<accession>A0A0M4PA85</accession>
<sequence length="300" mass="34087">MLSVYSFEYPYILALFLLALACSWFCQEKKRAIYFPHTQLLSSLTQSSHILMNTLRVLILSTLIIGLASPIKTEQIILDNTKGHEISLILDASGSMASFDKFRIVKEIMLDFISKRTSDKLALSVFADFAYTVVPLTYDKKSVIKMLDNIEIGVAGRRKTALYEALFLSSKLFNHSKSKERVAILLTDGKNNTDSVPLEVAIERAKANKIKVYTVAVGDPRDYNAEVLNYIAKSTGAKFFAANSATSIQNIYQQIDQLEKSDININQYDQKTYYFHYPLSVALALLLIYFWRKNTWILNK</sequence>
<evidence type="ECO:0000256" key="1">
    <source>
        <dbReference type="ARBA" id="ARBA00022475"/>
    </source>
</evidence>
<evidence type="ECO:0000256" key="4">
    <source>
        <dbReference type="ARBA" id="ARBA00023136"/>
    </source>
</evidence>
<feature type="domain" description="VWFA" evidence="6">
    <location>
        <begin position="85"/>
        <end position="255"/>
    </location>
</feature>
<name>A0A0M4PA85_9GAMM</name>
<dbReference type="PANTHER" id="PTHR22550:SF5">
    <property type="entry name" value="LEUCINE ZIPPER PROTEIN 4"/>
    <property type="match status" value="1"/>
</dbReference>
<evidence type="ECO:0000256" key="5">
    <source>
        <dbReference type="SAM" id="Phobius"/>
    </source>
</evidence>